<evidence type="ECO:0008006" key="4">
    <source>
        <dbReference type="Google" id="ProtNLM"/>
    </source>
</evidence>
<gene>
    <name evidence="2" type="ORF">A4X13_0g9609</name>
</gene>
<reference evidence="2" key="1">
    <citation type="submission" date="2016-04" db="EMBL/GenBank/DDBJ databases">
        <authorList>
            <person name="Nguyen H.D."/>
            <person name="Samba Siva P."/>
            <person name="Cullis J."/>
            <person name="Levesque C.A."/>
            <person name="Hambleton S."/>
        </authorList>
    </citation>
    <scope>NUCLEOTIDE SEQUENCE</scope>
    <source>
        <strain evidence="2">DAOMC 236416</strain>
    </source>
</reference>
<organism evidence="2 3">
    <name type="scientific">Tilletia indica</name>
    <dbReference type="NCBI Taxonomy" id="43049"/>
    <lineage>
        <taxon>Eukaryota</taxon>
        <taxon>Fungi</taxon>
        <taxon>Dikarya</taxon>
        <taxon>Basidiomycota</taxon>
        <taxon>Ustilaginomycotina</taxon>
        <taxon>Exobasidiomycetes</taxon>
        <taxon>Tilletiales</taxon>
        <taxon>Tilletiaceae</taxon>
        <taxon>Tilletia</taxon>
    </lineage>
</organism>
<evidence type="ECO:0000313" key="3">
    <source>
        <dbReference type="Proteomes" id="UP000077521"/>
    </source>
</evidence>
<feature type="compositionally biased region" description="Pro residues" evidence="1">
    <location>
        <begin position="39"/>
        <end position="54"/>
    </location>
</feature>
<dbReference type="EMBL" id="LWDF02002968">
    <property type="protein sequence ID" value="KAE8235110.1"/>
    <property type="molecule type" value="Genomic_DNA"/>
</dbReference>
<reference evidence="2" key="2">
    <citation type="journal article" date="2019" name="IMA Fungus">
        <title>Genome sequencing and comparison of five Tilletia species to identify candidate genes for the detection of regulated species infecting wheat.</title>
        <authorList>
            <person name="Nguyen H.D.T."/>
            <person name="Sultana T."/>
            <person name="Kesanakurti P."/>
            <person name="Hambleton S."/>
        </authorList>
    </citation>
    <scope>NUCLEOTIDE SEQUENCE</scope>
    <source>
        <strain evidence="2">DAOMC 236416</strain>
    </source>
</reference>
<evidence type="ECO:0000256" key="1">
    <source>
        <dbReference type="SAM" id="MobiDB-lite"/>
    </source>
</evidence>
<sequence length="280" mass="30645">EDVDGQDEDGSPQPSGLIVTAQTNAEVVTDEAEENLTPSPQPPGSLPALPGPPLLPPLPPAAHCLPNVGHTSSAITTTAAAATDEPVIRTDAVYLPAFGALVCRHCRYAVDPERLGEHMVNSHAHLAPGVVTRTLEQMRELRRSHVVHHPSHLAWPMPDSDRIPYLECQPGHRCLDCGKVDASLDTLARRPNHLRPDCSSIRERTARVDRIQRWTYRSRPFQVERGGTLGSSELLSVSTAAEDRLNAELLGVVKARVEQVREMHAASKAIPFRVRVRMRG</sequence>
<evidence type="ECO:0000313" key="2">
    <source>
        <dbReference type="EMBL" id="KAE8235110.1"/>
    </source>
</evidence>
<dbReference type="Pfam" id="PF12013">
    <property type="entry name" value="OrsD"/>
    <property type="match status" value="1"/>
</dbReference>
<dbReference type="Proteomes" id="UP000077521">
    <property type="component" value="Unassembled WGS sequence"/>
</dbReference>
<feature type="region of interest" description="Disordered" evidence="1">
    <location>
        <begin position="1"/>
        <end position="54"/>
    </location>
</feature>
<comment type="caution">
    <text evidence="2">The sequence shown here is derived from an EMBL/GenBank/DDBJ whole genome shotgun (WGS) entry which is preliminary data.</text>
</comment>
<feature type="compositionally biased region" description="Acidic residues" evidence="1">
    <location>
        <begin position="1"/>
        <end position="10"/>
    </location>
</feature>
<dbReference type="InterPro" id="IPR022698">
    <property type="entry name" value="OrsD"/>
</dbReference>
<feature type="non-terminal residue" evidence="2">
    <location>
        <position position="1"/>
    </location>
</feature>
<dbReference type="AlphaFoldDB" id="A0A8T8S8L1"/>
<name>A0A8T8S8L1_9BASI</name>
<protein>
    <recommendedName>
        <fullName evidence="4">C2H2-type domain-containing protein</fullName>
    </recommendedName>
</protein>
<accession>A0A8T8S8L1</accession>
<keyword evidence="3" id="KW-1185">Reference proteome</keyword>
<proteinExistence type="predicted"/>